<evidence type="ECO:0008006" key="3">
    <source>
        <dbReference type="Google" id="ProtNLM"/>
    </source>
</evidence>
<dbReference type="Proteomes" id="UP000265200">
    <property type="component" value="Chromosome 8"/>
</dbReference>
<evidence type="ECO:0000313" key="1">
    <source>
        <dbReference type="Ensembl" id="ENSORLP00015008528.1"/>
    </source>
</evidence>
<reference evidence="1" key="3">
    <citation type="submission" date="2025-08" db="UniProtKB">
        <authorList>
            <consortium name="Ensembl"/>
        </authorList>
    </citation>
    <scope>IDENTIFICATION</scope>
    <source>
        <strain evidence="1">HSOK</strain>
    </source>
</reference>
<dbReference type="AlphaFoldDB" id="A0A3P9HLY6"/>
<sequence length="91" mass="10111">APRPPQFLLFNCTSSLGRGLMVDPAMTPDLNPIEQVWEQLKQRLDDRTPNGPPQNIMRLVRSGRRRGPAVTAANGGQHLFIFFINALRGSS</sequence>
<reference evidence="1" key="4">
    <citation type="submission" date="2025-09" db="UniProtKB">
        <authorList>
            <consortium name="Ensembl"/>
        </authorList>
    </citation>
    <scope>IDENTIFICATION</scope>
    <source>
        <strain evidence="1">HSOK</strain>
    </source>
</reference>
<name>A0A3P9HLY6_ORYLA</name>
<proteinExistence type="predicted"/>
<organism evidence="1 2">
    <name type="scientific">Oryzias latipes</name>
    <name type="common">Japanese rice fish</name>
    <name type="synonym">Japanese killifish</name>
    <dbReference type="NCBI Taxonomy" id="8090"/>
    <lineage>
        <taxon>Eukaryota</taxon>
        <taxon>Metazoa</taxon>
        <taxon>Chordata</taxon>
        <taxon>Craniata</taxon>
        <taxon>Vertebrata</taxon>
        <taxon>Euteleostomi</taxon>
        <taxon>Actinopterygii</taxon>
        <taxon>Neopterygii</taxon>
        <taxon>Teleostei</taxon>
        <taxon>Neoteleostei</taxon>
        <taxon>Acanthomorphata</taxon>
        <taxon>Ovalentaria</taxon>
        <taxon>Atherinomorphae</taxon>
        <taxon>Beloniformes</taxon>
        <taxon>Adrianichthyidae</taxon>
        <taxon>Oryziinae</taxon>
        <taxon>Oryzias</taxon>
    </lineage>
</organism>
<reference evidence="1 2" key="2">
    <citation type="submission" date="2017-04" db="EMBL/GenBank/DDBJ databases">
        <title>CpG methylation of centromeres and impact of large insertions on vertebrate speciation.</title>
        <authorList>
            <person name="Ichikawa K."/>
            <person name="Yoshimura J."/>
            <person name="Morishita S."/>
        </authorList>
    </citation>
    <scope>NUCLEOTIDE SEQUENCE</scope>
    <source>
        <strain evidence="1 2">HSOK</strain>
    </source>
</reference>
<dbReference type="InterPro" id="IPR036397">
    <property type="entry name" value="RNaseH_sf"/>
</dbReference>
<evidence type="ECO:0000313" key="2">
    <source>
        <dbReference type="Proteomes" id="UP000265200"/>
    </source>
</evidence>
<dbReference type="Ensembl" id="ENSORLT00015000679.1">
    <property type="protein sequence ID" value="ENSORLP00015008528.1"/>
    <property type="gene ID" value="ENSORLG00015009313.1"/>
</dbReference>
<protein>
    <recommendedName>
        <fullName evidence="3">Tc1-like transposase DDE domain-containing protein</fullName>
    </recommendedName>
</protein>
<dbReference type="GO" id="GO:0003676">
    <property type="term" value="F:nucleic acid binding"/>
    <property type="evidence" value="ECO:0007669"/>
    <property type="project" value="InterPro"/>
</dbReference>
<dbReference type="Gene3D" id="3.30.420.10">
    <property type="entry name" value="Ribonuclease H-like superfamily/Ribonuclease H"/>
    <property type="match status" value="1"/>
</dbReference>
<accession>A0A3P9HLY6</accession>
<reference key="1">
    <citation type="journal article" date="2007" name="Nature">
        <title>The medaka draft genome and insights into vertebrate genome evolution.</title>
        <authorList>
            <person name="Kasahara M."/>
            <person name="Naruse K."/>
            <person name="Sasaki S."/>
            <person name="Nakatani Y."/>
            <person name="Qu W."/>
            <person name="Ahsan B."/>
            <person name="Yamada T."/>
            <person name="Nagayasu Y."/>
            <person name="Doi K."/>
            <person name="Kasai Y."/>
            <person name="Jindo T."/>
            <person name="Kobayashi D."/>
            <person name="Shimada A."/>
            <person name="Toyoda A."/>
            <person name="Kuroki Y."/>
            <person name="Fujiyama A."/>
            <person name="Sasaki T."/>
            <person name="Shimizu A."/>
            <person name="Asakawa S."/>
            <person name="Shimizu N."/>
            <person name="Hashimoto S."/>
            <person name="Yang J."/>
            <person name="Lee Y."/>
            <person name="Matsushima K."/>
            <person name="Sugano S."/>
            <person name="Sakaizumi M."/>
            <person name="Narita T."/>
            <person name="Ohishi K."/>
            <person name="Haga S."/>
            <person name="Ohta F."/>
            <person name="Nomoto H."/>
            <person name="Nogata K."/>
            <person name="Morishita T."/>
            <person name="Endo T."/>
            <person name="Shin-I T."/>
            <person name="Takeda H."/>
            <person name="Morishita S."/>
            <person name="Kohara Y."/>
        </authorList>
    </citation>
    <scope>NUCLEOTIDE SEQUENCE [LARGE SCALE GENOMIC DNA]</scope>
    <source>
        <strain>Hd-rR</strain>
    </source>
</reference>